<keyword evidence="2" id="KW-0479">Metal-binding</keyword>
<keyword evidence="3 7" id="KW-0378">Hydrolase</keyword>
<dbReference type="EC" id="3.1.6.1" evidence="7"/>
<reference evidence="7 8" key="1">
    <citation type="submission" date="2019-02" db="EMBL/GenBank/DDBJ databases">
        <title>Deep-cultivation of Planctomycetes and their phenomic and genomic characterization uncovers novel biology.</title>
        <authorList>
            <person name="Wiegand S."/>
            <person name="Jogler M."/>
            <person name="Boedeker C."/>
            <person name="Pinto D."/>
            <person name="Vollmers J."/>
            <person name="Rivas-Marin E."/>
            <person name="Kohn T."/>
            <person name="Peeters S.H."/>
            <person name="Heuer A."/>
            <person name="Rast P."/>
            <person name="Oberbeckmann S."/>
            <person name="Bunk B."/>
            <person name="Jeske O."/>
            <person name="Meyerdierks A."/>
            <person name="Storesund J.E."/>
            <person name="Kallscheuer N."/>
            <person name="Luecker S."/>
            <person name="Lage O.M."/>
            <person name="Pohl T."/>
            <person name="Merkel B.J."/>
            <person name="Hornburger P."/>
            <person name="Mueller R.-W."/>
            <person name="Bruemmer F."/>
            <person name="Labrenz M."/>
            <person name="Spormann A.M."/>
            <person name="Op den Camp H."/>
            <person name="Overmann J."/>
            <person name="Amann R."/>
            <person name="Jetten M.S.M."/>
            <person name="Mascher T."/>
            <person name="Medema M.H."/>
            <person name="Devos D.P."/>
            <person name="Kaster A.-K."/>
            <person name="Ovreas L."/>
            <person name="Rohde M."/>
            <person name="Galperin M.Y."/>
            <person name="Jogler C."/>
        </authorList>
    </citation>
    <scope>NUCLEOTIDE SEQUENCE [LARGE SCALE GENOMIC DNA]</scope>
    <source>
        <strain evidence="7 8">Mal4</strain>
    </source>
</reference>
<protein>
    <submittedName>
        <fullName evidence="7">Arylsulfatase</fullName>
        <ecNumber evidence="7">3.1.6.1</ecNumber>
    </submittedName>
</protein>
<dbReference type="Gene3D" id="3.30.1120.10">
    <property type="match status" value="1"/>
</dbReference>
<dbReference type="Pfam" id="PF00884">
    <property type="entry name" value="Sulfatase"/>
    <property type="match status" value="1"/>
</dbReference>
<dbReference type="EMBL" id="CP036275">
    <property type="protein sequence ID" value="QDU38338.1"/>
    <property type="molecule type" value="Genomic_DNA"/>
</dbReference>
<proteinExistence type="inferred from homology"/>
<evidence type="ECO:0000256" key="1">
    <source>
        <dbReference type="ARBA" id="ARBA00008779"/>
    </source>
</evidence>
<dbReference type="AlphaFoldDB" id="A0A517Z787"/>
<gene>
    <name evidence="7" type="primary">atsA_37</name>
    <name evidence="7" type="ORF">Mal4_26650</name>
</gene>
<evidence type="ECO:0000313" key="8">
    <source>
        <dbReference type="Proteomes" id="UP000320496"/>
    </source>
</evidence>
<keyword evidence="5" id="KW-0812">Transmembrane</keyword>
<feature type="transmembrane region" description="Helical" evidence="5">
    <location>
        <begin position="53"/>
        <end position="73"/>
    </location>
</feature>
<feature type="domain" description="Sulfatase N-terminal" evidence="6">
    <location>
        <begin position="79"/>
        <end position="433"/>
    </location>
</feature>
<dbReference type="SUPFAM" id="SSF53649">
    <property type="entry name" value="Alkaline phosphatase-like"/>
    <property type="match status" value="1"/>
</dbReference>
<evidence type="ECO:0000259" key="6">
    <source>
        <dbReference type="Pfam" id="PF00884"/>
    </source>
</evidence>
<dbReference type="GO" id="GO:0046872">
    <property type="term" value="F:metal ion binding"/>
    <property type="evidence" value="ECO:0007669"/>
    <property type="project" value="UniProtKB-KW"/>
</dbReference>
<keyword evidence="5" id="KW-1133">Transmembrane helix</keyword>
<organism evidence="7 8">
    <name type="scientific">Maioricimonas rarisocia</name>
    <dbReference type="NCBI Taxonomy" id="2528026"/>
    <lineage>
        <taxon>Bacteria</taxon>
        <taxon>Pseudomonadati</taxon>
        <taxon>Planctomycetota</taxon>
        <taxon>Planctomycetia</taxon>
        <taxon>Planctomycetales</taxon>
        <taxon>Planctomycetaceae</taxon>
        <taxon>Maioricimonas</taxon>
    </lineage>
</organism>
<dbReference type="InterPro" id="IPR024607">
    <property type="entry name" value="Sulfatase_CS"/>
</dbReference>
<name>A0A517Z787_9PLAN</name>
<dbReference type="GO" id="GO:0004065">
    <property type="term" value="F:arylsulfatase activity"/>
    <property type="evidence" value="ECO:0007669"/>
    <property type="project" value="UniProtKB-EC"/>
</dbReference>
<dbReference type="PANTHER" id="PTHR42693:SF53">
    <property type="entry name" value="ENDO-4-O-SULFATASE"/>
    <property type="match status" value="1"/>
</dbReference>
<dbReference type="KEGG" id="mri:Mal4_26650"/>
<dbReference type="InterPro" id="IPR000917">
    <property type="entry name" value="Sulfatase_N"/>
</dbReference>
<dbReference type="PROSITE" id="PS00149">
    <property type="entry name" value="SULFATASE_2"/>
    <property type="match status" value="1"/>
</dbReference>
<keyword evidence="8" id="KW-1185">Reference proteome</keyword>
<evidence type="ECO:0000256" key="3">
    <source>
        <dbReference type="ARBA" id="ARBA00022801"/>
    </source>
</evidence>
<dbReference type="CDD" id="cd16143">
    <property type="entry name" value="ARS_like"/>
    <property type="match status" value="1"/>
</dbReference>
<dbReference type="Proteomes" id="UP000320496">
    <property type="component" value="Chromosome"/>
</dbReference>
<dbReference type="PANTHER" id="PTHR42693">
    <property type="entry name" value="ARYLSULFATASE FAMILY MEMBER"/>
    <property type="match status" value="1"/>
</dbReference>
<evidence type="ECO:0000256" key="2">
    <source>
        <dbReference type="ARBA" id="ARBA00022723"/>
    </source>
</evidence>
<sequence>MDNHRHFGGHLTLPASSLTSINLDITMPVTDRRPSDAVAVPLEQSDAPHKRSLLALLLIAIVLTLALAGRSLAAQTDRPNIVVILADDMGYGDVRALNPDSAIPTPHLDRLPSEGMTFTDAHTPSAVCTPTRYGLVTGRYCWRTRLKRGVLNGYGEPLIDQDRVTVADFLAEQGYTTGIVGKWHLGLGFAKKDDGSFDFSQPVDDGPHTHGFEFSHVIPASLDFPPYLFIRNGKPTEFPSLTQQAQKFPAFLRKGERSRDFVMEDVLDDLQAEAAGFIKRQAKQEQPFFLYFPLTAPHKPVLPHPRFRGTTDLGPYGDFVTQVDATVGGVLDAIDEADVADNTLVLYTSDNGSFMYRYDDARKDHVDDESIQGYRAEHHRANGPLRGTKADIWEAGHRVPFFVRWPGQVEAGSRSDTTVCLTDVFMTLAQVIGAADEVPKSAAPDSYSFAAVLKGQTLERKRPPVVHHSVAGMFAVRDGRWKLVLGNGSGGRQRPKGKPFEKPYALFDLESDLGEQTNVIEQNPEVAKRLEEACQDLIDNEPRR</sequence>
<dbReference type="PROSITE" id="PS00523">
    <property type="entry name" value="SULFATASE_1"/>
    <property type="match status" value="1"/>
</dbReference>
<evidence type="ECO:0000256" key="4">
    <source>
        <dbReference type="ARBA" id="ARBA00022837"/>
    </source>
</evidence>
<dbReference type="InterPro" id="IPR017850">
    <property type="entry name" value="Alkaline_phosphatase_core_sf"/>
</dbReference>
<evidence type="ECO:0000256" key="5">
    <source>
        <dbReference type="SAM" id="Phobius"/>
    </source>
</evidence>
<evidence type="ECO:0000313" key="7">
    <source>
        <dbReference type="EMBL" id="QDU38338.1"/>
    </source>
</evidence>
<dbReference type="InterPro" id="IPR050738">
    <property type="entry name" value="Sulfatase"/>
</dbReference>
<comment type="similarity">
    <text evidence="1">Belongs to the sulfatase family.</text>
</comment>
<keyword evidence="4" id="KW-0106">Calcium</keyword>
<dbReference type="Gene3D" id="3.40.720.10">
    <property type="entry name" value="Alkaline Phosphatase, subunit A"/>
    <property type="match status" value="1"/>
</dbReference>
<keyword evidence="5" id="KW-0472">Membrane</keyword>
<accession>A0A517Z787</accession>